<evidence type="ECO:0000256" key="17">
    <source>
        <dbReference type="RuleBase" id="RU000687"/>
    </source>
</evidence>
<evidence type="ECO:0000256" key="15">
    <source>
        <dbReference type="ARBA" id="ARBA00023303"/>
    </source>
</evidence>
<organism evidence="21 22">
    <name type="scientific">Drosophila suzukii</name>
    <name type="common">Spotted-wing drosophila fruit fly</name>
    <dbReference type="NCBI Taxonomy" id="28584"/>
    <lineage>
        <taxon>Eukaryota</taxon>
        <taxon>Metazoa</taxon>
        <taxon>Ecdysozoa</taxon>
        <taxon>Arthropoda</taxon>
        <taxon>Hexapoda</taxon>
        <taxon>Insecta</taxon>
        <taxon>Pterygota</taxon>
        <taxon>Neoptera</taxon>
        <taxon>Endopterygota</taxon>
        <taxon>Diptera</taxon>
        <taxon>Brachycera</taxon>
        <taxon>Muscomorpha</taxon>
        <taxon>Ephydroidea</taxon>
        <taxon>Drosophilidae</taxon>
        <taxon>Drosophila</taxon>
        <taxon>Sophophora</taxon>
    </lineage>
</organism>
<keyword evidence="12" id="KW-0325">Glycoprotein</keyword>
<protein>
    <submittedName>
        <fullName evidence="22">Neuronal acetylcholine receptor subunit alpha-7</fullName>
    </submittedName>
</protein>
<dbReference type="Proteomes" id="UP001652628">
    <property type="component" value="Chromosome 2L"/>
</dbReference>
<feature type="compositionally biased region" description="Basic and acidic residues" evidence="18">
    <location>
        <begin position="68"/>
        <end position="80"/>
    </location>
</feature>
<evidence type="ECO:0000313" key="22">
    <source>
        <dbReference type="RefSeq" id="XP_065719887.2"/>
    </source>
</evidence>
<dbReference type="Gene3D" id="1.20.58.390">
    <property type="entry name" value="Neurotransmitter-gated ion-channel transmembrane domain"/>
    <property type="match status" value="2"/>
</dbReference>
<feature type="transmembrane region" description="Helical" evidence="17">
    <location>
        <begin position="233"/>
        <end position="254"/>
    </location>
</feature>
<keyword evidence="13" id="KW-0628">Postsynaptic cell membrane</keyword>
<evidence type="ECO:0000256" key="13">
    <source>
        <dbReference type="ARBA" id="ARBA00023257"/>
    </source>
</evidence>
<feature type="region of interest" description="Disordered" evidence="18">
    <location>
        <begin position="27"/>
        <end position="98"/>
    </location>
</feature>
<keyword evidence="7" id="KW-0770">Synapse</keyword>
<comment type="caution">
    <text evidence="17">Lacks conserved residue(s) required for the propagation of feature annotation.</text>
</comment>
<dbReference type="InterPro" id="IPR036734">
    <property type="entry name" value="Neur_chan_lig-bd_sf"/>
</dbReference>
<keyword evidence="10" id="KW-1015">Disulfide bond</keyword>
<evidence type="ECO:0000256" key="16">
    <source>
        <dbReference type="ARBA" id="ARBA00034104"/>
    </source>
</evidence>
<feature type="compositionally biased region" description="Low complexity" evidence="18">
    <location>
        <begin position="153"/>
        <end position="172"/>
    </location>
</feature>
<evidence type="ECO:0000259" key="19">
    <source>
        <dbReference type="Pfam" id="PF02931"/>
    </source>
</evidence>
<dbReference type="Pfam" id="PF02932">
    <property type="entry name" value="Neur_chan_memb"/>
    <property type="match status" value="1"/>
</dbReference>
<evidence type="ECO:0000256" key="1">
    <source>
        <dbReference type="ARBA" id="ARBA00003328"/>
    </source>
</evidence>
<dbReference type="InterPro" id="IPR006202">
    <property type="entry name" value="Neur_chan_lig-bd"/>
</dbReference>
<evidence type="ECO:0000256" key="10">
    <source>
        <dbReference type="ARBA" id="ARBA00023157"/>
    </source>
</evidence>
<evidence type="ECO:0000256" key="7">
    <source>
        <dbReference type="ARBA" id="ARBA00023018"/>
    </source>
</evidence>
<comment type="function">
    <text evidence="1">After binding acetylcholine, the AChR responds by an extensive change in conformation that affects all subunits and leads to opening of an ion-conducting channel across the plasma membrane.</text>
</comment>
<evidence type="ECO:0000256" key="4">
    <source>
        <dbReference type="ARBA" id="ARBA00022475"/>
    </source>
</evidence>
<feature type="compositionally biased region" description="Polar residues" evidence="18">
    <location>
        <begin position="44"/>
        <end position="54"/>
    </location>
</feature>
<evidence type="ECO:0000256" key="11">
    <source>
        <dbReference type="ARBA" id="ARBA00023170"/>
    </source>
</evidence>
<dbReference type="AlphaFoldDB" id="A0AB40D8W9"/>
<evidence type="ECO:0000256" key="2">
    <source>
        <dbReference type="ARBA" id="ARBA00009237"/>
    </source>
</evidence>
<sequence>MKNAQLKLTEVDDDELWLAVRLAHCGSSSSGSSNSSSSNKRQHQQLTQLQPRSLSTKHHSIIANKQHNSPEQKPSQRAEDVASYDQQQQQHEQQQQQQLLDSNMLSPLGFAAAAIAAGDQATTQQPTNIRLCARKRQRLRRRRKRKPATLKEAAAAAITTTSNSNSSSSNTSISNINLPATATYMQCRTSEKDTSIPMSKRDSATFTLVLQVLQVLLVSLQQRQFQMQQRAAILLRGIAISTTAFISYLGSFAAQLRSSHSSSSSNSSNSSSNSNSSNSSSSTQIINGLNKHSWIFLLIYLNLSAKVCLAGYHEKRLLHDLLDPYNTLERPVLNESDPLQLSFGLTLMQIIDVDEKNQLLVTNVWLKLEWNDMNLRWNTSDYGGVKDLRIPPHRIWKPDVLMYNSADEGFDGTYQTNVVVRNNGSCLYVPPGIFKSTCKIDITWFPFDDQRCEMKFGSWTYDGFQLDLQLQDETGGDISSYVLNGEWELLGVPGKRNEIYYNCCPEPYIDITFAIIIRRRTLYYFFNLIIPCVLIASMALLGFTLPPDSGEKLSLGVTILLSLTVFLNMVAETMPATSDAVPLLGTYFNCIMFMVASSVVSTILILNYHHRNADTHEMSEWIRIVFLCWLPWILRMSRPGRPLILEFPTTPCSDTSSERKHQILSDVELKERSSKSLLANVLDIDDDFRHNCRPMTPGGTLPHNPAFYRTVYGQGDDGSIGPIGSTRMPDAVTHHTCIKSSTEYELGLILKEIRFITDQLRKDDECNDIANDWKFAAMVVDRLCLIIFTMFTILATIAVLLSAPHIIVS</sequence>
<keyword evidence="8 17" id="KW-0406">Ion transport</keyword>
<evidence type="ECO:0000259" key="20">
    <source>
        <dbReference type="Pfam" id="PF02932"/>
    </source>
</evidence>
<feature type="domain" description="Neurotransmitter-gated ion-channel ligand-binding" evidence="19">
    <location>
        <begin position="314"/>
        <end position="521"/>
    </location>
</feature>
<dbReference type="CDD" id="cd18997">
    <property type="entry name" value="LGIC_ECD_nAChR"/>
    <property type="match status" value="1"/>
</dbReference>
<keyword evidence="6 17" id="KW-1133">Transmembrane helix</keyword>
<dbReference type="InterPro" id="IPR038050">
    <property type="entry name" value="Neuro_actylchol_rec"/>
</dbReference>
<comment type="similarity">
    <text evidence="2">Belongs to the ligand-gated ion channel (TC 1.A.9) family. Acetylcholine receptor (TC 1.A.9.1) subfamily.</text>
</comment>
<dbReference type="CDD" id="cd19051">
    <property type="entry name" value="LGIC_TM_cation"/>
    <property type="match status" value="1"/>
</dbReference>
<accession>A0AB40D8W9</accession>
<dbReference type="GO" id="GO:0004888">
    <property type="term" value="F:transmembrane signaling receptor activity"/>
    <property type="evidence" value="ECO:0007669"/>
    <property type="project" value="InterPro"/>
</dbReference>
<evidence type="ECO:0000256" key="12">
    <source>
        <dbReference type="ARBA" id="ARBA00023180"/>
    </source>
</evidence>
<dbReference type="SUPFAM" id="SSF90112">
    <property type="entry name" value="Neurotransmitter-gated ion-channel transmembrane pore"/>
    <property type="match status" value="1"/>
</dbReference>
<dbReference type="InterPro" id="IPR036719">
    <property type="entry name" value="Neuro-gated_channel_TM_sf"/>
</dbReference>
<keyword evidence="9 17" id="KW-0472">Membrane</keyword>
<dbReference type="InterPro" id="IPR006029">
    <property type="entry name" value="Neurotrans-gated_channel_TM"/>
</dbReference>
<evidence type="ECO:0000256" key="5">
    <source>
        <dbReference type="ARBA" id="ARBA00022692"/>
    </source>
</evidence>
<keyword evidence="11 22" id="KW-0675">Receptor</keyword>
<dbReference type="PRINTS" id="PR00254">
    <property type="entry name" value="NICOTINICR"/>
</dbReference>
<dbReference type="InterPro" id="IPR002394">
    <property type="entry name" value="Nicotinic_acetylcholine_rcpt"/>
</dbReference>
<evidence type="ECO:0000256" key="9">
    <source>
        <dbReference type="ARBA" id="ARBA00023136"/>
    </source>
</evidence>
<name>A0AB40D8W9_DROSZ</name>
<feature type="transmembrane region" description="Helical" evidence="17">
    <location>
        <begin position="522"/>
        <end position="541"/>
    </location>
</feature>
<feature type="compositionally biased region" description="Basic residues" evidence="18">
    <location>
        <begin position="132"/>
        <end position="148"/>
    </location>
</feature>
<evidence type="ECO:0000256" key="18">
    <source>
        <dbReference type="SAM" id="MobiDB-lite"/>
    </source>
</evidence>
<dbReference type="RefSeq" id="XP_065719887.2">
    <property type="nucleotide sequence ID" value="XM_065863815.2"/>
</dbReference>
<dbReference type="GO" id="GO:0045211">
    <property type="term" value="C:postsynaptic membrane"/>
    <property type="evidence" value="ECO:0007669"/>
    <property type="project" value="UniProtKB-SubCell"/>
</dbReference>
<gene>
    <name evidence="22" type="primary">nAChRalpha5</name>
</gene>
<keyword evidence="4" id="KW-1003">Cell membrane</keyword>
<dbReference type="PRINTS" id="PR00252">
    <property type="entry name" value="NRIONCHANNEL"/>
</dbReference>
<dbReference type="GeneID" id="108018039"/>
<feature type="region of interest" description="Disordered" evidence="18">
    <location>
        <begin position="119"/>
        <end position="172"/>
    </location>
</feature>
<keyword evidence="14" id="KW-1071">Ligand-gated ion channel</keyword>
<feature type="transmembrane region" description="Helical" evidence="17">
    <location>
        <begin position="553"/>
        <end position="571"/>
    </location>
</feature>
<dbReference type="Pfam" id="PF02931">
    <property type="entry name" value="Neur_chan_LBD"/>
    <property type="match status" value="1"/>
</dbReference>
<dbReference type="InterPro" id="IPR018000">
    <property type="entry name" value="Neurotransmitter_ion_chnl_CS"/>
</dbReference>
<feature type="transmembrane region" description="Helical" evidence="17">
    <location>
        <begin position="294"/>
        <end position="312"/>
    </location>
</feature>
<reference evidence="22" key="1">
    <citation type="submission" date="2025-08" db="UniProtKB">
        <authorList>
            <consortium name="RefSeq"/>
        </authorList>
    </citation>
    <scope>IDENTIFICATION</scope>
</reference>
<feature type="compositionally biased region" description="Low complexity" evidence="18">
    <location>
        <begin position="27"/>
        <end position="39"/>
    </location>
</feature>
<dbReference type="PANTHER" id="PTHR18945">
    <property type="entry name" value="NEUROTRANSMITTER GATED ION CHANNEL"/>
    <property type="match status" value="1"/>
</dbReference>
<feature type="domain" description="Neurotransmitter-gated ion-channel transmembrane" evidence="20">
    <location>
        <begin position="528"/>
        <end position="799"/>
    </location>
</feature>
<feature type="transmembrane region" description="Helical" evidence="17">
    <location>
        <begin position="618"/>
        <end position="634"/>
    </location>
</feature>
<feature type="transmembrane region" description="Helical" evidence="17">
    <location>
        <begin position="783"/>
        <end position="807"/>
    </location>
</feature>
<feature type="region of interest" description="Disordered" evidence="18">
    <location>
        <begin position="262"/>
        <end position="282"/>
    </location>
</feature>
<dbReference type="InterPro" id="IPR006201">
    <property type="entry name" value="Neur_channel"/>
</dbReference>
<dbReference type="PROSITE" id="PS00236">
    <property type="entry name" value="NEUROTR_ION_CHANNEL"/>
    <property type="match status" value="1"/>
</dbReference>
<keyword evidence="15 17" id="KW-0407">Ion channel</keyword>
<dbReference type="SUPFAM" id="SSF63712">
    <property type="entry name" value="Nicotinic receptor ligand binding domain-like"/>
    <property type="match status" value="1"/>
</dbReference>
<dbReference type="Gene3D" id="2.70.170.10">
    <property type="entry name" value="Neurotransmitter-gated ion-channel ligand-binding domain"/>
    <property type="match status" value="1"/>
</dbReference>
<keyword evidence="3 17" id="KW-0813">Transport</keyword>
<feature type="transmembrane region" description="Helical" evidence="17">
    <location>
        <begin position="583"/>
        <end position="606"/>
    </location>
</feature>
<comment type="subcellular location">
    <subcellularLocation>
        <location evidence="16">Postsynaptic cell membrane</location>
        <topology evidence="16">Multi-pass membrane protein</topology>
    </subcellularLocation>
</comment>
<evidence type="ECO:0000313" key="21">
    <source>
        <dbReference type="Proteomes" id="UP001652628"/>
    </source>
</evidence>
<keyword evidence="5 17" id="KW-0812">Transmembrane</keyword>
<dbReference type="GO" id="GO:0022848">
    <property type="term" value="F:acetylcholine-gated monoatomic cation-selective channel activity"/>
    <property type="evidence" value="ECO:0007669"/>
    <property type="project" value="InterPro"/>
</dbReference>
<evidence type="ECO:0000256" key="14">
    <source>
        <dbReference type="ARBA" id="ARBA00023286"/>
    </source>
</evidence>
<dbReference type="NCBIfam" id="TIGR00860">
    <property type="entry name" value="LIC"/>
    <property type="match status" value="1"/>
</dbReference>
<evidence type="ECO:0000256" key="3">
    <source>
        <dbReference type="ARBA" id="ARBA00022448"/>
    </source>
</evidence>
<feature type="compositionally biased region" description="Low complexity" evidence="18">
    <location>
        <begin position="86"/>
        <end position="98"/>
    </location>
</feature>
<evidence type="ECO:0000256" key="6">
    <source>
        <dbReference type="ARBA" id="ARBA00022989"/>
    </source>
</evidence>
<evidence type="ECO:0000256" key="8">
    <source>
        <dbReference type="ARBA" id="ARBA00023065"/>
    </source>
</evidence>
<proteinExistence type="inferred from homology"/>
<keyword evidence="21" id="KW-1185">Reference proteome</keyword>